<proteinExistence type="inferred from homology"/>
<keyword evidence="7 9" id="KW-0408">Iron</keyword>
<evidence type="ECO:0000256" key="6">
    <source>
        <dbReference type="ARBA" id="ARBA00023002"/>
    </source>
</evidence>
<keyword evidence="5 9" id="KW-0479">Metal-binding</keyword>
<dbReference type="PROSITE" id="PS00086">
    <property type="entry name" value="CYTOCHROME_P450"/>
    <property type="match status" value="1"/>
</dbReference>
<evidence type="ECO:0000256" key="8">
    <source>
        <dbReference type="ARBA" id="ARBA00023033"/>
    </source>
</evidence>
<evidence type="ECO:0000256" key="2">
    <source>
        <dbReference type="ARBA" id="ARBA00004167"/>
    </source>
</evidence>
<comment type="subcellular location">
    <subcellularLocation>
        <location evidence="2">Membrane</location>
        <topology evidence="2">Single-pass membrane protein</topology>
    </subcellularLocation>
</comment>
<dbReference type="EMBL" id="JBJXBP010000004">
    <property type="protein sequence ID" value="KAL3835259.1"/>
    <property type="molecule type" value="Genomic_DNA"/>
</dbReference>
<keyword evidence="6 10" id="KW-0560">Oxidoreductase</keyword>
<evidence type="ECO:0008006" key="14">
    <source>
        <dbReference type="Google" id="ProtNLM"/>
    </source>
</evidence>
<dbReference type="InterPro" id="IPR017972">
    <property type="entry name" value="Cyt_P450_CS"/>
</dbReference>
<evidence type="ECO:0000256" key="5">
    <source>
        <dbReference type="ARBA" id="ARBA00022723"/>
    </source>
</evidence>
<dbReference type="PRINTS" id="PR00463">
    <property type="entry name" value="EP450I"/>
</dbReference>
<feature type="transmembrane region" description="Helical" evidence="11">
    <location>
        <begin position="6"/>
        <end position="24"/>
    </location>
</feature>
<keyword evidence="11" id="KW-0812">Transmembrane</keyword>
<keyword evidence="11" id="KW-1133">Transmembrane helix</keyword>
<comment type="caution">
    <text evidence="12">The sequence shown here is derived from an EMBL/GenBank/DDBJ whole genome shotgun (WGS) entry which is preliminary data.</text>
</comment>
<dbReference type="InterPro" id="IPR002401">
    <property type="entry name" value="Cyt_P450_E_grp-I"/>
</dbReference>
<dbReference type="Gene3D" id="1.10.630.10">
    <property type="entry name" value="Cytochrome P450"/>
    <property type="match status" value="1"/>
</dbReference>
<evidence type="ECO:0000256" key="4">
    <source>
        <dbReference type="ARBA" id="ARBA00022617"/>
    </source>
</evidence>
<evidence type="ECO:0000256" key="7">
    <source>
        <dbReference type="ARBA" id="ARBA00023004"/>
    </source>
</evidence>
<dbReference type="Proteomes" id="UP001634393">
    <property type="component" value="Unassembled WGS sequence"/>
</dbReference>
<evidence type="ECO:0000313" key="12">
    <source>
        <dbReference type="EMBL" id="KAL3835259.1"/>
    </source>
</evidence>
<gene>
    <name evidence="12" type="ORF">ACJIZ3_009995</name>
</gene>
<keyword evidence="4 9" id="KW-0349">Heme</keyword>
<comment type="similarity">
    <text evidence="3 10">Belongs to the cytochrome P450 family.</text>
</comment>
<evidence type="ECO:0000256" key="3">
    <source>
        <dbReference type="ARBA" id="ARBA00010617"/>
    </source>
</evidence>
<dbReference type="AlphaFoldDB" id="A0ABD3TE36"/>
<organism evidence="12 13">
    <name type="scientific">Penstemon smallii</name>
    <dbReference type="NCBI Taxonomy" id="265156"/>
    <lineage>
        <taxon>Eukaryota</taxon>
        <taxon>Viridiplantae</taxon>
        <taxon>Streptophyta</taxon>
        <taxon>Embryophyta</taxon>
        <taxon>Tracheophyta</taxon>
        <taxon>Spermatophyta</taxon>
        <taxon>Magnoliopsida</taxon>
        <taxon>eudicotyledons</taxon>
        <taxon>Gunneridae</taxon>
        <taxon>Pentapetalae</taxon>
        <taxon>asterids</taxon>
        <taxon>lamiids</taxon>
        <taxon>Lamiales</taxon>
        <taxon>Plantaginaceae</taxon>
        <taxon>Cheloneae</taxon>
        <taxon>Penstemon</taxon>
    </lineage>
</organism>
<dbReference type="SUPFAM" id="SSF48264">
    <property type="entry name" value="Cytochrome P450"/>
    <property type="match status" value="1"/>
</dbReference>
<dbReference type="PANTHER" id="PTHR47955:SF15">
    <property type="entry name" value="CYTOCHROME P450 71A2-LIKE"/>
    <property type="match status" value="1"/>
</dbReference>
<sequence>MICLELAPVFWSILFILLLLLYKWNYSKPKKNLPPSPKKLPLIGNLHQLGPYPHRSLQSLSRHHGPLMLLHLGSVPVLVVSTADAAREIMKTQDLIFSNRPKLRIPDKLLYSCKDVSFAPYGEYWRDVRSICVLQLLSNKRVQSFRHVRETETSLMIQKIKLQESSSVVNLSDVFSTLTNDIVCKAAFGRKYNNTNSNSDGQQQCFKVLLAEFVELLGRFSVGDYIPWLGWIDGINGLSRRVEKVAKEFDQFLEGVISEKKLDKDHKGSDFVDILIEIQKESEDTSHPIENDVIKALILDMFAAGTDTTSSALVWTMTELLRHPNTLKNLQNEVKEVTAAGKEEITEDDLDKMHYLKAVIKESLRLHSPLPLLVPRESTEDTKVMGYEIAARTQVIINAWAISRDPLLWEDPQEFKPERFLKTSIDFKGVHFELIPFGAGRRGCPGLMFAVAVIELALAKLVHKFNIGLPKGETEKDLDISEVNGITVHKKHPLLVVINPR</sequence>
<dbReference type="Pfam" id="PF00067">
    <property type="entry name" value="p450"/>
    <property type="match status" value="1"/>
</dbReference>
<feature type="binding site" description="axial binding residue" evidence="9">
    <location>
        <position position="444"/>
    </location>
    <ligand>
        <name>heme</name>
        <dbReference type="ChEBI" id="CHEBI:30413"/>
    </ligand>
    <ligandPart>
        <name>Fe</name>
        <dbReference type="ChEBI" id="CHEBI:18248"/>
    </ligandPart>
</feature>
<keyword evidence="13" id="KW-1185">Reference proteome</keyword>
<dbReference type="InterPro" id="IPR036396">
    <property type="entry name" value="Cyt_P450_sf"/>
</dbReference>
<comment type="cofactor">
    <cofactor evidence="1 9">
        <name>heme</name>
        <dbReference type="ChEBI" id="CHEBI:30413"/>
    </cofactor>
</comment>
<keyword evidence="8 10" id="KW-0503">Monooxygenase</keyword>
<protein>
    <recommendedName>
        <fullName evidence="14">Cytochrome P450</fullName>
    </recommendedName>
</protein>
<dbReference type="GO" id="GO:0004497">
    <property type="term" value="F:monooxygenase activity"/>
    <property type="evidence" value="ECO:0007669"/>
    <property type="project" value="UniProtKB-KW"/>
</dbReference>
<dbReference type="FunFam" id="1.10.630.10:FF:000011">
    <property type="entry name" value="Cytochrome P450 83B1"/>
    <property type="match status" value="1"/>
</dbReference>
<dbReference type="InterPro" id="IPR001128">
    <property type="entry name" value="Cyt_P450"/>
</dbReference>
<name>A0ABD3TE36_9LAMI</name>
<dbReference type="GO" id="GO:0046872">
    <property type="term" value="F:metal ion binding"/>
    <property type="evidence" value="ECO:0007669"/>
    <property type="project" value="UniProtKB-KW"/>
</dbReference>
<evidence type="ECO:0000256" key="9">
    <source>
        <dbReference type="PIRSR" id="PIRSR602401-1"/>
    </source>
</evidence>
<dbReference type="PRINTS" id="PR00385">
    <property type="entry name" value="P450"/>
</dbReference>
<dbReference type="PANTHER" id="PTHR47955">
    <property type="entry name" value="CYTOCHROME P450 FAMILY 71 PROTEIN"/>
    <property type="match status" value="1"/>
</dbReference>
<dbReference type="CDD" id="cd11072">
    <property type="entry name" value="CYP71-like"/>
    <property type="match status" value="1"/>
</dbReference>
<evidence type="ECO:0000313" key="13">
    <source>
        <dbReference type="Proteomes" id="UP001634393"/>
    </source>
</evidence>
<keyword evidence="11" id="KW-0472">Membrane</keyword>
<evidence type="ECO:0000256" key="11">
    <source>
        <dbReference type="SAM" id="Phobius"/>
    </source>
</evidence>
<evidence type="ECO:0000256" key="1">
    <source>
        <dbReference type="ARBA" id="ARBA00001971"/>
    </source>
</evidence>
<evidence type="ECO:0000256" key="10">
    <source>
        <dbReference type="RuleBase" id="RU000461"/>
    </source>
</evidence>
<dbReference type="GO" id="GO:0016020">
    <property type="term" value="C:membrane"/>
    <property type="evidence" value="ECO:0007669"/>
    <property type="project" value="UniProtKB-SubCell"/>
</dbReference>
<reference evidence="12 13" key="1">
    <citation type="submission" date="2024-12" db="EMBL/GenBank/DDBJ databases">
        <title>The unique morphological basis and parallel evolutionary history of personate flowers in Penstemon.</title>
        <authorList>
            <person name="Depatie T.H."/>
            <person name="Wessinger C.A."/>
        </authorList>
    </citation>
    <scope>NUCLEOTIDE SEQUENCE [LARGE SCALE GENOMIC DNA]</scope>
    <source>
        <strain evidence="12">WTNN_2</strain>
        <tissue evidence="12">Leaf</tissue>
    </source>
</reference>
<accession>A0ABD3TE36</accession>